<dbReference type="AlphaFoldDB" id="A0A918Q6M5"/>
<dbReference type="InterPro" id="IPR042272">
    <property type="entry name" value="ATP12_ATP_synth-F1-assembly_N"/>
</dbReference>
<gene>
    <name evidence="4" type="ORF">GCM10011273_21990</name>
</gene>
<evidence type="ECO:0000256" key="3">
    <source>
        <dbReference type="ARBA" id="ARBA00023186"/>
    </source>
</evidence>
<keyword evidence="2" id="KW-0809">Transit peptide</keyword>
<evidence type="ECO:0000256" key="1">
    <source>
        <dbReference type="ARBA" id="ARBA00008231"/>
    </source>
</evidence>
<accession>A0A918Q6M5</accession>
<comment type="caution">
    <text evidence="4">The sequence shown here is derived from an EMBL/GenBank/DDBJ whole genome shotgun (WGS) entry which is preliminary data.</text>
</comment>
<evidence type="ECO:0000256" key="2">
    <source>
        <dbReference type="ARBA" id="ARBA00022946"/>
    </source>
</evidence>
<comment type="similarity">
    <text evidence="1">Belongs to the ATP12 family.</text>
</comment>
<dbReference type="PANTHER" id="PTHR21013:SF10">
    <property type="entry name" value="ATP SYNTHASE MITOCHONDRIAL F1 COMPLEX ASSEMBLY FACTOR 2"/>
    <property type="match status" value="1"/>
</dbReference>
<dbReference type="InterPro" id="IPR011419">
    <property type="entry name" value="ATP12_ATP_synth-F1-assembly"/>
</dbReference>
<dbReference type="Gene3D" id="1.10.3580.10">
    <property type="entry name" value="ATP12 ATPase"/>
    <property type="match status" value="1"/>
</dbReference>
<dbReference type="PANTHER" id="PTHR21013">
    <property type="entry name" value="ATP SYNTHASE MITOCHONDRIAL F1 COMPLEX ASSEMBLY FACTOR 2/ATP12 PROTEIN, MITOCHONDRIAL PRECURSOR"/>
    <property type="match status" value="1"/>
</dbReference>
<evidence type="ECO:0000313" key="5">
    <source>
        <dbReference type="Proteomes" id="UP000662572"/>
    </source>
</evidence>
<proteinExistence type="inferred from homology"/>
<dbReference type="Gene3D" id="3.30.2180.10">
    <property type="entry name" value="ATP12-like"/>
    <property type="match status" value="1"/>
</dbReference>
<evidence type="ECO:0000313" key="4">
    <source>
        <dbReference type="EMBL" id="GGZ35085.1"/>
    </source>
</evidence>
<organism evidence="4 5">
    <name type="scientific">Asticcacaulis endophyticus</name>
    <dbReference type="NCBI Taxonomy" id="1395890"/>
    <lineage>
        <taxon>Bacteria</taxon>
        <taxon>Pseudomonadati</taxon>
        <taxon>Pseudomonadota</taxon>
        <taxon>Alphaproteobacteria</taxon>
        <taxon>Caulobacterales</taxon>
        <taxon>Caulobacteraceae</taxon>
        <taxon>Asticcacaulis</taxon>
    </lineage>
</organism>
<protein>
    <submittedName>
        <fullName evidence="4">ATPase</fullName>
    </submittedName>
</protein>
<sequence length="249" mass="27259">MNEPKDKPAKDADKIGFRPKRFWKEAAFARTPEGFAVTLDGRPAKTPAGKTLALPNFALAAKVAAEWNAVGEVVEFNDMPLTRLSYAAIDRMGDTLEETLSEVSRYAETDLLCYPADYPAELTAREASGWNPILDWAHSELGLRFEQNLSIVHKPQPETTVAALKELVAQAGTYERAGIMAATPLFGSVILALALFKGHLTGNEAHSLSRIGEAFQAETWGDDAEASTRADNHRAQAQSLEDWFKALKV</sequence>
<dbReference type="InterPro" id="IPR023335">
    <property type="entry name" value="ATP12_ortho_dom_sf"/>
</dbReference>
<reference evidence="4" key="1">
    <citation type="journal article" date="2014" name="Int. J. Syst. Evol. Microbiol.">
        <title>Complete genome sequence of Corynebacterium casei LMG S-19264T (=DSM 44701T), isolated from a smear-ripened cheese.</title>
        <authorList>
            <consortium name="US DOE Joint Genome Institute (JGI-PGF)"/>
            <person name="Walter F."/>
            <person name="Albersmeier A."/>
            <person name="Kalinowski J."/>
            <person name="Ruckert C."/>
        </authorList>
    </citation>
    <scope>NUCLEOTIDE SEQUENCE</scope>
    <source>
        <strain evidence="4">KCTC 32296</strain>
    </source>
</reference>
<dbReference type="Proteomes" id="UP000662572">
    <property type="component" value="Unassembled WGS sequence"/>
</dbReference>
<dbReference type="GO" id="GO:0043461">
    <property type="term" value="P:proton-transporting ATP synthase complex assembly"/>
    <property type="evidence" value="ECO:0007669"/>
    <property type="project" value="InterPro"/>
</dbReference>
<reference evidence="4" key="2">
    <citation type="submission" date="2020-09" db="EMBL/GenBank/DDBJ databases">
        <authorList>
            <person name="Sun Q."/>
            <person name="Kim S."/>
        </authorList>
    </citation>
    <scope>NUCLEOTIDE SEQUENCE</scope>
    <source>
        <strain evidence="4">KCTC 32296</strain>
    </source>
</reference>
<dbReference type="RefSeq" id="WP_189486475.1">
    <property type="nucleotide sequence ID" value="NZ_BMZB01000002.1"/>
</dbReference>
<keyword evidence="3" id="KW-0143">Chaperone</keyword>
<keyword evidence="5" id="KW-1185">Reference proteome</keyword>
<name>A0A918Q6M5_9CAUL</name>
<dbReference type="Pfam" id="PF07542">
    <property type="entry name" value="ATP12"/>
    <property type="match status" value="1"/>
</dbReference>
<dbReference type="EMBL" id="BMZB01000002">
    <property type="protein sequence ID" value="GGZ35085.1"/>
    <property type="molecule type" value="Genomic_DNA"/>
</dbReference>
<dbReference type="SUPFAM" id="SSF160909">
    <property type="entry name" value="ATP12-like"/>
    <property type="match status" value="1"/>
</dbReference>